<keyword evidence="1 7" id="KW-0597">Phosphoprotein</keyword>
<dbReference type="InterPro" id="IPR004358">
    <property type="entry name" value="Sig_transdc_His_kin-like_C"/>
</dbReference>
<keyword evidence="6" id="KW-0902">Two-component regulatory system</keyword>
<keyword evidence="3" id="KW-0547">Nucleotide-binding</keyword>
<evidence type="ECO:0000256" key="7">
    <source>
        <dbReference type="PROSITE-ProRule" id="PRU00169"/>
    </source>
</evidence>
<dbReference type="PANTHER" id="PTHR43065">
    <property type="entry name" value="SENSOR HISTIDINE KINASE"/>
    <property type="match status" value="1"/>
</dbReference>
<dbReference type="AlphaFoldDB" id="A0A2V2MYK4"/>
<dbReference type="PROSITE" id="PS50109">
    <property type="entry name" value="HIS_KIN"/>
    <property type="match status" value="1"/>
</dbReference>
<dbReference type="SUPFAM" id="SSF52172">
    <property type="entry name" value="CheY-like"/>
    <property type="match status" value="1"/>
</dbReference>
<proteinExistence type="predicted"/>
<dbReference type="CDD" id="cd00082">
    <property type="entry name" value="HisKA"/>
    <property type="match status" value="1"/>
</dbReference>
<reference evidence="11 12" key="1">
    <citation type="submission" date="2018-05" db="EMBL/GenBank/DDBJ databases">
        <title>Draft genome of Methanospirillum stamsii Pt1.</title>
        <authorList>
            <person name="Dueholm M.S."/>
            <person name="Nielsen P.H."/>
            <person name="Bakmann L.F."/>
            <person name="Otzen D.E."/>
        </authorList>
    </citation>
    <scope>NUCLEOTIDE SEQUENCE [LARGE SCALE GENOMIC DNA]</scope>
    <source>
        <strain evidence="11 12">Pt1</strain>
    </source>
</reference>
<feature type="domain" description="Histidine kinase" evidence="9">
    <location>
        <begin position="194"/>
        <end position="405"/>
    </location>
</feature>
<evidence type="ECO:0000256" key="5">
    <source>
        <dbReference type="ARBA" id="ARBA00022840"/>
    </source>
</evidence>
<feature type="modified residue" description="4-aspartylphosphate" evidence="7">
    <location>
        <position position="83"/>
    </location>
</feature>
<evidence type="ECO:0000259" key="9">
    <source>
        <dbReference type="PROSITE" id="PS50109"/>
    </source>
</evidence>
<dbReference type="PANTHER" id="PTHR43065:SF46">
    <property type="entry name" value="C4-DICARBOXYLATE TRANSPORT SENSOR PROTEIN DCTB"/>
    <property type="match status" value="1"/>
</dbReference>
<evidence type="ECO:0000256" key="3">
    <source>
        <dbReference type="ARBA" id="ARBA00022741"/>
    </source>
</evidence>
<keyword evidence="12" id="KW-1185">Reference proteome</keyword>
<evidence type="ECO:0000256" key="8">
    <source>
        <dbReference type="SAM" id="Coils"/>
    </source>
</evidence>
<gene>
    <name evidence="11" type="ORF">DLD82_15555</name>
</gene>
<dbReference type="SUPFAM" id="SSF55874">
    <property type="entry name" value="ATPase domain of HSP90 chaperone/DNA topoisomerase II/histidine kinase"/>
    <property type="match status" value="1"/>
</dbReference>
<evidence type="ECO:0000259" key="10">
    <source>
        <dbReference type="PROSITE" id="PS50110"/>
    </source>
</evidence>
<dbReference type="PRINTS" id="PR00344">
    <property type="entry name" value="BCTRLSENSOR"/>
</dbReference>
<evidence type="ECO:0000256" key="4">
    <source>
        <dbReference type="ARBA" id="ARBA00022777"/>
    </source>
</evidence>
<dbReference type="EMBL" id="QGMZ01000041">
    <property type="protein sequence ID" value="PWR70486.1"/>
    <property type="molecule type" value="Genomic_DNA"/>
</dbReference>
<evidence type="ECO:0000256" key="1">
    <source>
        <dbReference type="ARBA" id="ARBA00022553"/>
    </source>
</evidence>
<accession>A0A2V2MYK4</accession>
<dbReference type="InterPro" id="IPR036890">
    <property type="entry name" value="HATPase_C_sf"/>
</dbReference>
<dbReference type="InterPro" id="IPR003661">
    <property type="entry name" value="HisK_dim/P_dom"/>
</dbReference>
<evidence type="ECO:0000256" key="2">
    <source>
        <dbReference type="ARBA" id="ARBA00022679"/>
    </source>
</evidence>
<feature type="domain" description="Response regulatory" evidence="10">
    <location>
        <begin position="33"/>
        <end position="141"/>
    </location>
</feature>
<dbReference type="Gene3D" id="3.40.50.2300">
    <property type="match status" value="1"/>
</dbReference>
<dbReference type="CDD" id="cd00156">
    <property type="entry name" value="REC"/>
    <property type="match status" value="1"/>
</dbReference>
<dbReference type="Gene3D" id="3.30.565.10">
    <property type="entry name" value="Histidine kinase-like ATPase, C-terminal domain"/>
    <property type="match status" value="1"/>
</dbReference>
<dbReference type="CDD" id="cd00075">
    <property type="entry name" value="HATPase"/>
    <property type="match status" value="1"/>
</dbReference>
<organism evidence="11 12">
    <name type="scientific">Methanospirillum stamsii</name>
    <dbReference type="NCBI Taxonomy" id="1277351"/>
    <lineage>
        <taxon>Archaea</taxon>
        <taxon>Methanobacteriati</taxon>
        <taxon>Methanobacteriota</taxon>
        <taxon>Stenosarchaea group</taxon>
        <taxon>Methanomicrobia</taxon>
        <taxon>Methanomicrobiales</taxon>
        <taxon>Methanospirillaceae</taxon>
        <taxon>Methanospirillum</taxon>
    </lineage>
</organism>
<name>A0A2V2MYK4_9EURY</name>
<evidence type="ECO:0008006" key="13">
    <source>
        <dbReference type="Google" id="ProtNLM"/>
    </source>
</evidence>
<evidence type="ECO:0000313" key="11">
    <source>
        <dbReference type="EMBL" id="PWR70486.1"/>
    </source>
</evidence>
<dbReference type="Proteomes" id="UP000245934">
    <property type="component" value="Unassembled WGS sequence"/>
</dbReference>
<keyword evidence="5" id="KW-0067">ATP-binding</keyword>
<dbReference type="InterPro" id="IPR003594">
    <property type="entry name" value="HATPase_dom"/>
</dbReference>
<dbReference type="InterPro" id="IPR011006">
    <property type="entry name" value="CheY-like_superfamily"/>
</dbReference>
<keyword evidence="4" id="KW-0418">Kinase</keyword>
<dbReference type="InterPro" id="IPR005467">
    <property type="entry name" value="His_kinase_dom"/>
</dbReference>
<dbReference type="InterPro" id="IPR001789">
    <property type="entry name" value="Sig_transdc_resp-reg_receiver"/>
</dbReference>
<evidence type="ECO:0000256" key="6">
    <source>
        <dbReference type="ARBA" id="ARBA00023012"/>
    </source>
</evidence>
<keyword evidence="2" id="KW-0808">Transferase</keyword>
<evidence type="ECO:0000313" key="12">
    <source>
        <dbReference type="Proteomes" id="UP000245934"/>
    </source>
</evidence>
<comment type="caution">
    <text evidence="11">The sequence shown here is derived from an EMBL/GenBank/DDBJ whole genome shotgun (WGS) entry which is preliminary data.</text>
</comment>
<dbReference type="SUPFAM" id="SSF47384">
    <property type="entry name" value="Homodimeric domain of signal transducing histidine kinase"/>
    <property type="match status" value="1"/>
</dbReference>
<dbReference type="Pfam" id="PF02518">
    <property type="entry name" value="HATPase_c"/>
    <property type="match status" value="1"/>
</dbReference>
<dbReference type="SMART" id="SM00387">
    <property type="entry name" value="HATPase_c"/>
    <property type="match status" value="1"/>
</dbReference>
<dbReference type="InterPro" id="IPR036097">
    <property type="entry name" value="HisK_dim/P_sf"/>
</dbReference>
<dbReference type="PROSITE" id="PS50110">
    <property type="entry name" value="RESPONSE_REGULATORY"/>
    <property type="match status" value="1"/>
</dbReference>
<dbReference type="Gene3D" id="1.10.287.130">
    <property type="match status" value="1"/>
</dbReference>
<sequence>MPVYVSMQVLYEFTIMTSIPEYLSEISDEEKFHILLVISSKPIGAVTKKYLEMPSLLHVHVCPTGREAIDIVNKESFDLILSDYDLDDTDAINLHLNLQQSGINIPFQLFNITDRDREILTTFAQNPTDESSIKNDINIIFNELSQKIAQSIELFRTRNRLELYTRHLEELVEERTRQLQEAQRYAVIGEVATMIGHDMRNPLQVITNMQYILDSALNKMSPEEHSILMKYGIRDIFNRIGGEILYLNKIISDLQDYSRVITPEREITNLEPLFEDLILKLSPPDSITVIKEIESGIRIRVDRLLFMKVMENIITNAIQAMQKGGVLTVKAGLKSDNISIFISDTGIGIPEGVKARIFDPLYTTKPKGTGLGLAVCKRLIEAQGGTISLKETSSKGTAFEVNLPV</sequence>
<feature type="coiled-coil region" evidence="8">
    <location>
        <begin position="154"/>
        <end position="181"/>
    </location>
</feature>
<dbReference type="GO" id="GO:0000155">
    <property type="term" value="F:phosphorelay sensor kinase activity"/>
    <property type="evidence" value="ECO:0007669"/>
    <property type="project" value="InterPro"/>
</dbReference>
<protein>
    <recommendedName>
        <fullName evidence="13">Hybrid sensor histidine kinase/response regulator</fullName>
    </recommendedName>
</protein>
<dbReference type="GO" id="GO:0005524">
    <property type="term" value="F:ATP binding"/>
    <property type="evidence" value="ECO:0007669"/>
    <property type="project" value="UniProtKB-KW"/>
</dbReference>
<keyword evidence="8" id="KW-0175">Coiled coil</keyword>